<organism evidence="1">
    <name type="scientific">marine sediment metagenome</name>
    <dbReference type="NCBI Taxonomy" id="412755"/>
    <lineage>
        <taxon>unclassified sequences</taxon>
        <taxon>metagenomes</taxon>
        <taxon>ecological metagenomes</taxon>
    </lineage>
</organism>
<comment type="caution">
    <text evidence="1">The sequence shown here is derived from an EMBL/GenBank/DDBJ whole genome shotgun (WGS) entry which is preliminary data.</text>
</comment>
<accession>X0XEY2</accession>
<name>X0XEY2_9ZZZZ</name>
<sequence length="55" mass="5751">MPVKVDIPIITPSVAAAAQILTPFLTADAHAIKNIFGKSQIDLLIKATTPTAIIP</sequence>
<dbReference type="AlphaFoldDB" id="X0XEY2"/>
<gene>
    <name evidence="1" type="ORF">S01H1_67018</name>
</gene>
<evidence type="ECO:0000313" key="1">
    <source>
        <dbReference type="EMBL" id="GAG35223.1"/>
    </source>
</evidence>
<protein>
    <submittedName>
        <fullName evidence="1">Uncharacterized protein</fullName>
    </submittedName>
</protein>
<dbReference type="EMBL" id="BARS01044346">
    <property type="protein sequence ID" value="GAG35223.1"/>
    <property type="molecule type" value="Genomic_DNA"/>
</dbReference>
<proteinExistence type="predicted"/>
<reference evidence="1" key="1">
    <citation type="journal article" date="2014" name="Front. Microbiol.">
        <title>High frequency of phylogenetically diverse reductive dehalogenase-homologous genes in deep subseafloor sedimentary metagenomes.</title>
        <authorList>
            <person name="Kawai M."/>
            <person name="Futagami T."/>
            <person name="Toyoda A."/>
            <person name="Takaki Y."/>
            <person name="Nishi S."/>
            <person name="Hori S."/>
            <person name="Arai W."/>
            <person name="Tsubouchi T."/>
            <person name="Morono Y."/>
            <person name="Uchiyama I."/>
            <person name="Ito T."/>
            <person name="Fujiyama A."/>
            <person name="Inagaki F."/>
            <person name="Takami H."/>
        </authorList>
    </citation>
    <scope>NUCLEOTIDE SEQUENCE</scope>
    <source>
        <strain evidence="1">Expedition CK06-06</strain>
    </source>
</reference>